<name>A0A0L6V5F3_9BASI</name>
<dbReference type="EMBL" id="LAVV01007423">
    <property type="protein sequence ID" value="KNZ55978.1"/>
    <property type="molecule type" value="Genomic_DNA"/>
</dbReference>
<reference evidence="1 2" key="1">
    <citation type="submission" date="2015-08" db="EMBL/GenBank/DDBJ databases">
        <title>Next Generation Sequencing and Analysis of the Genome of Puccinia sorghi L Schw, the Causal Agent of Maize Common Rust.</title>
        <authorList>
            <person name="Rochi L."/>
            <person name="Burguener G."/>
            <person name="Darino M."/>
            <person name="Turjanski A."/>
            <person name="Kreff E."/>
            <person name="Dieguez M.J."/>
            <person name="Sacco F."/>
        </authorList>
    </citation>
    <scope>NUCLEOTIDE SEQUENCE [LARGE SCALE GENOMIC DNA]</scope>
    <source>
        <strain evidence="1 2">RO10H11247</strain>
    </source>
</reference>
<accession>A0A0L6V5F3</accession>
<organism evidence="1 2">
    <name type="scientific">Puccinia sorghi</name>
    <dbReference type="NCBI Taxonomy" id="27349"/>
    <lineage>
        <taxon>Eukaryota</taxon>
        <taxon>Fungi</taxon>
        <taxon>Dikarya</taxon>
        <taxon>Basidiomycota</taxon>
        <taxon>Pucciniomycotina</taxon>
        <taxon>Pucciniomycetes</taxon>
        <taxon>Pucciniales</taxon>
        <taxon>Pucciniaceae</taxon>
        <taxon>Puccinia</taxon>
    </lineage>
</organism>
<sequence length="193" mass="22484">CLLKINQMDHRRMWFHWLAQEVSLSLYENLWSILSESNLPLPCWSTIRRQISNLRSMLNLEIRESKIVLFNKAFTLSLNCIIGRDCQSLCFQSFRMLSTLSKGKAYLCIIPKLKVERIIRPRTPVGMELNHIKYPFQIPGEIKHKGKSHIISLSLYKITPLTELSCLKFSVDIIYDVKGDRHCGYRALLCALK</sequence>
<comment type="caution">
    <text evidence="1">The sequence shown here is derived from an EMBL/GenBank/DDBJ whole genome shotgun (WGS) entry which is preliminary data.</text>
</comment>
<dbReference type="VEuPathDB" id="FungiDB:VP01_2528g1"/>
<gene>
    <name evidence="1" type="ORF">VP01_2528g1</name>
</gene>
<evidence type="ECO:0000313" key="1">
    <source>
        <dbReference type="EMBL" id="KNZ55978.1"/>
    </source>
</evidence>
<dbReference type="AlphaFoldDB" id="A0A0L6V5F3"/>
<feature type="non-terminal residue" evidence="1">
    <location>
        <position position="1"/>
    </location>
</feature>
<proteinExistence type="predicted"/>
<dbReference type="Proteomes" id="UP000037035">
    <property type="component" value="Unassembled WGS sequence"/>
</dbReference>
<keyword evidence="2" id="KW-1185">Reference proteome</keyword>
<protein>
    <submittedName>
        <fullName evidence="1">Uncharacterized protein</fullName>
    </submittedName>
</protein>
<evidence type="ECO:0000313" key="2">
    <source>
        <dbReference type="Proteomes" id="UP000037035"/>
    </source>
</evidence>